<dbReference type="SUPFAM" id="SSF53822">
    <property type="entry name" value="Periplasmic binding protein-like I"/>
    <property type="match status" value="1"/>
</dbReference>
<dbReference type="RefSeq" id="WP_026503098.1">
    <property type="nucleotide sequence ID" value="NZ_JGYQ01000015.1"/>
</dbReference>
<dbReference type="PANTHER" id="PTHR30146:SF109">
    <property type="entry name" value="HTH-TYPE TRANSCRIPTIONAL REGULATOR GALS"/>
    <property type="match status" value="1"/>
</dbReference>
<keyword evidence="2" id="KW-0238">DNA-binding</keyword>
<evidence type="ECO:0000313" key="7">
    <source>
        <dbReference type="Proteomes" id="UP000029093"/>
    </source>
</evidence>
<evidence type="ECO:0000256" key="1">
    <source>
        <dbReference type="ARBA" id="ARBA00023015"/>
    </source>
</evidence>
<dbReference type="GO" id="GO:0000976">
    <property type="term" value="F:transcription cis-regulatory region binding"/>
    <property type="evidence" value="ECO:0007669"/>
    <property type="project" value="TreeGrafter"/>
</dbReference>
<evidence type="ECO:0000259" key="5">
    <source>
        <dbReference type="PROSITE" id="PS50943"/>
    </source>
</evidence>
<accession>A0A086ZKP5</accession>
<keyword evidence="3" id="KW-0804">Transcription</keyword>
<dbReference type="PROSITE" id="PS00356">
    <property type="entry name" value="HTH_LACI_1"/>
    <property type="match status" value="1"/>
</dbReference>
<reference evidence="6 7" key="1">
    <citation type="submission" date="2014-03" db="EMBL/GenBank/DDBJ databases">
        <title>Genomics of Bifidobacteria.</title>
        <authorList>
            <person name="Ventura M."/>
            <person name="Milani C."/>
            <person name="Lugli G.A."/>
        </authorList>
    </citation>
    <scope>NUCLEOTIDE SEQUENCE [LARGE SCALE GENOMIC DNA]</scope>
    <source>
        <strain evidence="6 7">LMG 10736</strain>
    </source>
</reference>
<comment type="caution">
    <text evidence="6">The sequence shown here is derived from an EMBL/GenBank/DDBJ whole genome shotgun (WGS) entry which is preliminary data.</text>
</comment>
<dbReference type="Pfam" id="PF00356">
    <property type="entry name" value="LacI"/>
    <property type="match status" value="1"/>
</dbReference>
<dbReference type="PROSITE" id="PS50932">
    <property type="entry name" value="HTH_LACI_2"/>
    <property type="match status" value="1"/>
</dbReference>
<dbReference type="Gene3D" id="1.10.260.40">
    <property type="entry name" value="lambda repressor-like DNA-binding domains"/>
    <property type="match status" value="1"/>
</dbReference>
<dbReference type="SUPFAM" id="SSF47413">
    <property type="entry name" value="lambda repressor-like DNA-binding domains"/>
    <property type="match status" value="1"/>
</dbReference>
<dbReference type="EMBL" id="JGYQ01000015">
    <property type="protein sequence ID" value="KFI47095.1"/>
    <property type="molecule type" value="Genomic_DNA"/>
</dbReference>
<dbReference type="InterPro" id="IPR000843">
    <property type="entry name" value="HTH_LacI"/>
</dbReference>
<dbReference type="Gene3D" id="3.40.50.2300">
    <property type="match status" value="2"/>
</dbReference>
<organism evidence="6 7">
    <name type="scientific">Bifidobacterium boum</name>
    <dbReference type="NCBI Taxonomy" id="78343"/>
    <lineage>
        <taxon>Bacteria</taxon>
        <taxon>Bacillati</taxon>
        <taxon>Actinomycetota</taxon>
        <taxon>Actinomycetes</taxon>
        <taxon>Bifidobacteriales</taxon>
        <taxon>Bifidobacteriaceae</taxon>
        <taxon>Bifidobacterium</taxon>
    </lineage>
</organism>
<proteinExistence type="predicted"/>
<dbReference type="CDD" id="cd01392">
    <property type="entry name" value="HTH_LacI"/>
    <property type="match status" value="1"/>
</dbReference>
<dbReference type="OrthoDB" id="3510266at2"/>
<feature type="domain" description="HTH cro/C1-type" evidence="5">
    <location>
        <begin position="5"/>
        <end position="52"/>
    </location>
</feature>
<dbReference type="PROSITE" id="PS50943">
    <property type="entry name" value="HTH_CROC1"/>
    <property type="match status" value="1"/>
</dbReference>
<keyword evidence="1" id="KW-0805">Transcription regulation</keyword>
<dbReference type="Proteomes" id="UP000029093">
    <property type="component" value="Unassembled WGS sequence"/>
</dbReference>
<keyword evidence="7" id="KW-1185">Reference proteome</keyword>
<dbReference type="InterPro" id="IPR010982">
    <property type="entry name" value="Lambda_DNA-bd_dom_sf"/>
</dbReference>
<evidence type="ECO:0000313" key="6">
    <source>
        <dbReference type="EMBL" id="KFI47095.1"/>
    </source>
</evidence>
<dbReference type="CDD" id="cd06267">
    <property type="entry name" value="PBP1_LacI_sugar_binding-like"/>
    <property type="match status" value="1"/>
</dbReference>
<dbReference type="Pfam" id="PF13377">
    <property type="entry name" value="Peripla_BP_3"/>
    <property type="match status" value="1"/>
</dbReference>
<name>A0A086ZKP5_9BIFI</name>
<evidence type="ECO:0000259" key="4">
    <source>
        <dbReference type="PROSITE" id="PS50932"/>
    </source>
</evidence>
<dbReference type="InterPro" id="IPR046335">
    <property type="entry name" value="LacI/GalR-like_sensor"/>
</dbReference>
<feature type="domain" description="HTH lacI-type" evidence="4">
    <location>
        <begin position="4"/>
        <end position="58"/>
    </location>
</feature>
<dbReference type="SMART" id="SM00354">
    <property type="entry name" value="HTH_LACI"/>
    <property type="match status" value="1"/>
</dbReference>
<dbReference type="GO" id="GO:0003700">
    <property type="term" value="F:DNA-binding transcription factor activity"/>
    <property type="evidence" value="ECO:0007669"/>
    <property type="project" value="TreeGrafter"/>
</dbReference>
<dbReference type="InterPro" id="IPR028082">
    <property type="entry name" value="Peripla_BP_I"/>
</dbReference>
<dbReference type="InterPro" id="IPR001387">
    <property type="entry name" value="Cro/C1-type_HTH"/>
</dbReference>
<dbReference type="AlphaFoldDB" id="A0A086ZKP5"/>
<evidence type="ECO:0000256" key="2">
    <source>
        <dbReference type="ARBA" id="ARBA00023125"/>
    </source>
</evidence>
<protein>
    <submittedName>
        <fullName evidence="6">LacI-type transcriptional regulator</fullName>
    </submittedName>
</protein>
<gene>
    <name evidence="6" type="ORF">BBOU_1067</name>
</gene>
<dbReference type="GeneID" id="303204176"/>
<evidence type="ECO:0000256" key="3">
    <source>
        <dbReference type="ARBA" id="ARBA00023163"/>
    </source>
</evidence>
<sequence>MARATISDVAAAAGVSQATVSRALRGSTNVSPATRAKVEQAAESLNFTLSKSASTLASGRTMRVLLLVSGPLNTWFNASVLQGVYNVLAPEGYDVIPSFVLNRSQLDRFFRNLPRDRNADAIIITSFKFDTTLHDQLSALGMPVVGLNSPSTAGFDASIGIDNASAIASGVHLLRSLGHQRIAFVHNYIPHDMVYGTSTRAAAFRAAAADAGYAEHDAIMIEADQRDAATATPGTTEASATTAAHIVARLLSCNRHPTGIMGETDEFTIPVYKELLRQHIAAPRDFSIMGFDDAPISRALDLTTLHQDPAALGSAAARKVLALLRGETIRHVHALVPATLVLRDTTGRAPAGR</sequence>
<dbReference type="PANTHER" id="PTHR30146">
    <property type="entry name" value="LACI-RELATED TRANSCRIPTIONAL REPRESSOR"/>
    <property type="match status" value="1"/>
</dbReference>